<feature type="transmembrane region" description="Helical" evidence="2">
    <location>
        <begin position="240"/>
        <end position="260"/>
    </location>
</feature>
<evidence type="ECO:0000256" key="2">
    <source>
        <dbReference type="SAM" id="Phobius"/>
    </source>
</evidence>
<dbReference type="AlphaFoldDB" id="A0AAV2JZR8"/>
<organism evidence="3 4">
    <name type="scientific">Knipowitschia caucasica</name>
    <name type="common">Caucasian dwarf goby</name>
    <name type="synonym">Pomatoschistus caucasicus</name>
    <dbReference type="NCBI Taxonomy" id="637954"/>
    <lineage>
        <taxon>Eukaryota</taxon>
        <taxon>Metazoa</taxon>
        <taxon>Chordata</taxon>
        <taxon>Craniata</taxon>
        <taxon>Vertebrata</taxon>
        <taxon>Euteleostomi</taxon>
        <taxon>Actinopterygii</taxon>
        <taxon>Neopterygii</taxon>
        <taxon>Teleostei</taxon>
        <taxon>Neoteleostei</taxon>
        <taxon>Acanthomorphata</taxon>
        <taxon>Gobiaria</taxon>
        <taxon>Gobiiformes</taxon>
        <taxon>Gobioidei</taxon>
        <taxon>Gobiidae</taxon>
        <taxon>Gobiinae</taxon>
        <taxon>Knipowitschia</taxon>
    </lineage>
</organism>
<protein>
    <submittedName>
        <fullName evidence="3">Uncharacterized protein</fullName>
    </submittedName>
</protein>
<sequence length="370" mass="38836">MEDRGRREMEDRGRREMEDRGRGRREGEMEDREGGREMEDREGGGGRWRTEGGRGDGGEREEGDGGQRGRREMEDREGGGGRAGGPAGEVMTARPAGGGRRLLARGRRGSACPAGVRASRSGRSFGLLPALASCCRALQGGPRVGCGRCAVPESLLRCSNLRESASGGVGGRVVMLGSVGGPRLCRPVRSMERARLAAGAHERPLVAACAVMDGPRAAGRLSARVVSSWSAAARVRSGRLCVTLAGVCLLLSPVGVVFAASGPRGRLDAGSARWRPAAGVPAVPSCLIRLAPTAARRRAPHVRASWRMAVTALAAGSWRMPRCRSSCAEAAGSLAVLRRARSAARVLRELGGVSLSVRRRPERRLGGAGA</sequence>
<evidence type="ECO:0000256" key="1">
    <source>
        <dbReference type="SAM" id="MobiDB-lite"/>
    </source>
</evidence>
<reference evidence="3 4" key="1">
    <citation type="submission" date="2024-04" db="EMBL/GenBank/DDBJ databases">
        <authorList>
            <person name="Waldvogel A.-M."/>
            <person name="Schoenle A."/>
        </authorList>
    </citation>
    <scope>NUCLEOTIDE SEQUENCE [LARGE SCALE GENOMIC DNA]</scope>
</reference>
<gene>
    <name evidence="3" type="ORF">KC01_LOCUS12044</name>
</gene>
<evidence type="ECO:0000313" key="4">
    <source>
        <dbReference type="Proteomes" id="UP001497482"/>
    </source>
</evidence>
<keyword evidence="2" id="KW-0812">Transmembrane</keyword>
<name>A0AAV2JZR8_KNICA</name>
<proteinExistence type="predicted"/>
<dbReference type="EMBL" id="OZ035837">
    <property type="protein sequence ID" value="CAL1581280.1"/>
    <property type="molecule type" value="Genomic_DNA"/>
</dbReference>
<evidence type="ECO:0000313" key="3">
    <source>
        <dbReference type="EMBL" id="CAL1581280.1"/>
    </source>
</evidence>
<keyword evidence="2" id="KW-0472">Membrane</keyword>
<keyword evidence="2" id="KW-1133">Transmembrane helix</keyword>
<accession>A0AAV2JZR8</accession>
<feature type="region of interest" description="Disordered" evidence="1">
    <location>
        <begin position="1"/>
        <end position="115"/>
    </location>
</feature>
<keyword evidence="4" id="KW-1185">Reference proteome</keyword>
<feature type="compositionally biased region" description="Basic and acidic residues" evidence="1">
    <location>
        <begin position="1"/>
        <end position="79"/>
    </location>
</feature>
<dbReference type="Proteomes" id="UP001497482">
    <property type="component" value="Chromosome 15"/>
</dbReference>